<protein>
    <submittedName>
        <fullName evidence="2">Uncharacterized protein</fullName>
    </submittedName>
</protein>
<reference evidence="1" key="3">
    <citation type="submission" date="2020-06" db="EMBL/GenBank/DDBJ databases">
        <title>Helianthus annuus Genome sequencing and assembly Release 2.</title>
        <authorList>
            <person name="Gouzy J."/>
            <person name="Langlade N."/>
            <person name="Munos S."/>
        </authorList>
    </citation>
    <scope>NUCLEOTIDE SEQUENCE</scope>
    <source>
        <tissue evidence="1">Leaves</tissue>
    </source>
</reference>
<reference evidence="2" key="2">
    <citation type="submission" date="2017-02" db="EMBL/GenBank/DDBJ databases">
        <title>Sunflower complete genome.</title>
        <authorList>
            <person name="Langlade N."/>
            <person name="Munos S."/>
        </authorList>
    </citation>
    <scope>NUCLEOTIDE SEQUENCE [LARGE SCALE GENOMIC DNA]</scope>
    <source>
        <tissue evidence="2">Leaves</tissue>
    </source>
</reference>
<name>A0A251TCI6_HELAN</name>
<dbReference type="Gramene" id="mRNA:HanXRQr2_Chr16g0744191">
    <property type="protein sequence ID" value="mRNA:HanXRQr2_Chr16g0744191"/>
    <property type="gene ID" value="HanXRQr2_Chr16g0744191"/>
</dbReference>
<dbReference type="EMBL" id="MNCJ02000331">
    <property type="protein sequence ID" value="KAF5759678.1"/>
    <property type="molecule type" value="Genomic_DNA"/>
</dbReference>
<evidence type="ECO:0000313" key="2">
    <source>
        <dbReference type="EMBL" id="OTG07651.1"/>
    </source>
</evidence>
<dbReference type="AlphaFoldDB" id="A0A251TCI6"/>
<reference evidence="1 3" key="1">
    <citation type="journal article" date="2017" name="Nature">
        <title>The sunflower genome provides insights into oil metabolism, flowering and Asterid evolution.</title>
        <authorList>
            <person name="Badouin H."/>
            <person name="Gouzy J."/>
            <person name="Grassa C.J."/>
            <person name="Murat F."/>
            <person name="Staton S.E."/>
            <person name="Cottret L."/>
            <person name="Lelandais-Briere C."/>
            <person name="Owens G.L."/>
            <person name="Carrere S."/>
            <person name="Mayjonade B."/>
            <person name="Legrand L."/>
            <person name="Gill N."/>
            <person name="Kane N.C."/>
            <person name="Bowers J.E."/>
            <person name="Hubner S."/>
            <person name="Bellec A."/>
            <person name="Berard A."/>
            <person name="Berges H."/>
            <person name="Blanchet N."/>
            <person name="Boniface M.C."/>
            <person name="Brunel D."/>
            <person name="Catrice O."/>
            <person name="Chaidir N."/>
            <person name="Claudel C."/>
            <person name="Donnadieu C."/>
            <person name="Faraut T."/>
            <person name="Fievet G."/>
            <person name="Helmstetter N."/>
            <person name="King M."/>
            <person name="Knapp S.J."/>
            <person name="Lai Z."/>
            <person name="Le Paslier M.C."/>
            <person name="Lippi Y."/>
            <person name="Lorenzon L."/>
            <person name="Mandel J.R."/>
            <person name="Marage G."/>
            <person name="Marchand G."/>
            <person name="Marquand E."/>
            <person name="Bret-Mestries E."/>
            <person name="Morien E."/>
            <person name="Nambeesan S."/>
            <person name="Nguyen T."/>
            <person name="Pegot-Espagnet P."/>
            <person name="Pouilly N."/>
            <person name="Raftis F."/>
            <person name="Sallet E."/>
            <person name="Schiex T."/>
            <person name="Thomas J."/>
            <person name="Vandecasteele C."/>
            <person name="Vares D."/>
            <person name="Vear F."/>
            <person name="Vautrin S."/>
            <person name="Crespi M."/>
            <person name="Mangin B."/>
            <person name="Burke J.M."/>
            <person name="Salse J."/>
            <person name="Munos S."/>
            <person name="Vincourt P."/>
            <person name="Rieseberg L.H."/>
            <person name="Langlade N.B."/>
        </authorList>
    </citation>
    <scope>NUCLEOTIDE SEQUENCE [LARGE SCALE GENOMIC DNA]</scope>
    <source>
        <strain evidence="3">cv. SF193</strain>
        <tissue evidence="1">Leaves</tissue>
    </source>
</reference>
<sequence length="58" mass="6140">MLACSTVVPFRGLGNDFVATFGLDAVASGVYNGNSGFLVLPLVTFETRFRGVSSHTQD</sequence>
<proteinExistence type="predicted"/>
<evidence type="ECO:0000313" key="3">
    <source>
        <dbReference type="Proteomes" id="UP000215914"/>
    </source>
</evidence>
<organism evidence="2 3">
    <name type="scientific">Helianthus annuus</name>
    <name type="common">Common sunflower</name>
    <dbReference type="NCBI Taxonomy" id="4232"/>
    <lineage>
        <taxon>Eukaryota</taxon>
        <taxon>Viridiplantae</taxon>
        <taxon>Streptophyta</taxon>
        <taxon>Embryophyta</taxon>
        <taxon>Tracheophyta</taxon>
        <taxon>Spermatophyta</taxon>
        <taxon>Magnoliopsida</taxon>
        <taxon>eudicotyledons</taxon>
        <taxon>Gunneridae</taxon>
        <taxon>Pentapetalae</taxon>
        <taxon>asterids</taxon>
        <taxon>campanulids</taxon>
        <taxon>Asterales</taxon>
        <taxon>Asteraceae</taxon>
        <taxon>Asteroideae</taxon>
        <taxon>Heliantheae alliance</taxon>
        <taxon>Heliantheae</taxon>
        <taxon>Helianthus</taxon>
    </lineage>
</organism>
<dbReference type="InParanoid" id="A0A251TCI6"/>
<dbReference type="Proteomes" id="UP000215914">
    <property type="component" value="Chromosome 11"/>
</dbReference>
<keyword evidence="3" id="KW-1185">Reference proteome</keyword>
<gene>
    <name evidence="2" type="ORF">HannXRQ_Chr11g0332811</name>
    <name evidence="1" type="ORF">HanXRQr2_Chr16g0744191</name>
</gene>
<dbReference type="EMBL" id="CM007900">
    <property type="protein sequence ID" value="OTG07651.1"/>
    <property type="molecule type" value="Genomic_DNA"/>
</dbReference>
<evidence type="ECO:0000313" key="1">
    <source>
        <dbReference type="EMBL" id="KAF5759678.1"/>
    </source>
</evidence>
<accession>A0A251TCI6</accession>